<dbReference type="OrthoDB" id="2757916at2759"/>
<name>A0A9P5N426_9AGAM</name>
<proteinExistence type="predicted"/>
<keyword evidence="3" id="KW-1185">Reference proteome</keyword>
<evidence type="ECO:0000313" key="3">
    <source>
        <dbReference type="Proteomes" id="UP000759537"/>
    </source>
</evidence>
<dbReference type="Proteomes" id="UP000759537">
    <property type="component" value="Unassembled WGS sequence"/>
</dbReference>
<reference evidence="2" key="2">
    <citation type="journal article" date="2020" name="Nat. Commun.">
        <title>Large-scale genome sequencing of mycorrhizal fungi provides insights into the early evolution of symbiotic traits.</title>
        <authorList>
            <person name="Miyauchi S."/>
            <person name="Kiss E."/>
            <person name="Kuo A."/>
            <person name="Drula E."/>
            <person name="Kohler A."/>
            <person name="Sanchez-Garcia M."/>
            <person name="Morin E."/>
            <person name="Andreopoulos B."/>
            <person name="Barry K.W."/>
            <person name="Bonito G."/>
            <person name="Buee M."/>
            <person name="Carver A."/>
            <person name="Chen C."/>
            <person name="Cichocki N."/>
            <person name="Clum A."/>
            <person name="Culley D."/>
            <person name="Crous P.W."/>
            <person name="Fauchery L."/>
            <person name="Girlanda M."/>
            <person name="Hayes R.D."/>
            <person name="Keri Z."/>
            <person name="LaButti K."/>
            <person name="Lipzen A."/>
            <person name="Lombard V."/>
            <person name="Magnuson J."/>
            <person name="Maillard F."/>
            <person name="Murat C."/>
            <person name="Nolan M."/>
            <person name="Ohm R.A."/>
            <person name="Pangilinan J."/>
            <person name="Pereira M.F."/>
            <person name="Perotto S."/>
            <person name="Peter M."/>
            <person name="Pfister S."/>
            <person name="Riley R."/>
            <person name="Sitrit Y."/>
            <person name="Stielow J.B."/>
            <person name="Szollosi G."/>
            <person name="Zifcakova L."/>
            <person name="Stursova M."/>
            <person name="Spatafora J.W."/>
            <person name="Tedersoo L."/>
            <person name="Vaario L.M."/>
            <person name="Yamada A."/>
            <person name="Yan M."/>
            <person name="Wang P."/>
            <person name="Xu J."/>
            <person name="Bruns T."/>
            <person name="Baldrian P."/>
            <person name="Vilgalys R."/>
            <person name="Dunand C."/>
            <person name="Henrissat B."/>
            <person name="Grigoriev I.V."/>
            <person name="Hibbett D."/>
            <person name="Nagy L.G."/>
            <person name="Martin F.M."/>
        </authorList>
    </citation>
    <scope>NUCLEOTIDE SEQUENCE</scope>
    <source>
        <strain evidence="2">Prilba</strain>
    </source>
</reference>
<dbReference type="AlphaFoldDB" id="A0A9P5N426"/>
<organism evidence="2 3">
    <name type="scientific">Russula ochroleuca</name>
    <dbReference type="NCBI Taxonomy" id="152965"/>
    <lineage>
        <taxon>Eukaryota</taxon>
        <taxon>Fungi</taxon>
        <taxon>Dikarya</taxon>
        <taxon>Basidiomycota</taxon>
        <taxon>Agaricomycotina</taxon>
        <taxon>Agaricomycetes</taxon>
        <taxon>Russulales</taxon>
        <taxon>Russulaceae</taxon>
        <taxon>Russula</taxon>
    </lineage>
</organism>
<protein>
    <submittedName>
        <fullName evidence="2">Uncharacterized protein</fullName>
    </submittedName>
</protein>
<accession>A0A9P5N426</accession>
<sequence length="187" mass="20105">MSSDVTFVHFVPTAAFTLQMSAASTFLATTPKQQTVRASGSTTRCGASMPPMRRLLPVQHDLTTPRARARAARLRANEAAERLEDLAALVTTPAQWALLRRSFAGVKTEFADLDGMSWNAPGVSVSAPVVVVGPGLGGRRHSVRRPSASAPALALDDRTVRPRLKRKRRLSVSEPGWGQGVTAKLRP</sequence>
<dbReference type="EMBL" id="WHVB01000003">
    <property type="protein sequence ID" value="KAF8485334.1"/>
    <property type="molecule type" value="Genomic_DNA"/>
</dbReference>
<evidence type="ECO:0000256" key="1">
    <source>
        <dbReference type="SAM" id="MobiDB-lite"/>
    </source>
</evidence>
<reference evidence="2" key="1">
    <citation type="submission" date="2019-10" db="EMBL/GenBank/DDBJ databases">
        <authorList>
            <consortium name="DOE Joint Genome Institute"/>
            <person name="Kuo A."/>
            <person name="Miyauchi S."/>
            <person name="Kiss E."/>
            <person name="Drula E."/>
            <person name="Kohler A."/>
            <person name="Sanchez-Garcia M."/>
            <person name="Andreopoulos B."/>
            <person name="Barry K.W."/>
            <person name="Bonito G."/>
            <person name="Buee M."/>
            <person name="Carver A."/>
            <person name="Chen C."/>
            <person name="Cichocki N."/>
            <person name="Clum A."/>
            <person name="Culley D."/>
            <person name="Crous P.W."/>
            <person name="Fauchery L."/>
            <person name="Girlanda M."/>
            <person name="Hayes R."/>
            <person name="Keri Z."/>
            <person name="LaButti K."/>
            <person name="Lipzen A."/>
            <person name="Lombard V."/>
            <person name="Magnuson J."/>
            <person name="Maillard F."/>
            <person name="Morin E."/>
            <person name="Murat C."/>
            <person name="Nolan M."/>
            <person name="Ohm R."/>
            <person name="Pangilinan J."/>
            <person name="Pereira M."/>
            <person name="Perotto S."/>
            <person name="Peter M."/>
            <person name="Riley R."/>
            <person name="Sitrit Y."/>
            <person name="Stielow B."/>
            <person name="Szollosi G."/>
            <person name="Zifcakova L."/>
            <person name="Stursova M."/>
            <person name="Spatafora J.W."/>
            <person name="Tedersoo L."/>
            <person name="Vaario L.-M."/>
            <person name="Yamada A."/>
            <person name="Yan M."/>
            <person name="Wang P."/>
            <person name="Xu J."/>
            <person name="Bruns T."/>
            <person name="Baldrian P."/>
            <person name="Vilgalys R."/>
            <person name="Henrissat B."/>
            <person name="Grigoriev I.V."/>
            <person name="Hibbett D."/>
            <person name="Nagy L.G."/>
            <person name="Martin F.M."/>
        </authorList>
    </citation>
    <scope>NUCLEOTIDE SEQUENCE</scope>
    <source>
        <strain evidence="2">Prilba</strain>
    </source>
</reference>
<evidence type="ECO:0000313" key="2">
    <source>
        <dbReference type="EMBL" id="KAF8485334.1"/>
    </source>
</evidence>
<gene>
    <name evidence="2" type="ORF">DFH94DRAFT_273278</name>
</gene>
<feature type="region of interest" description="Disordered" evidence="1">
    <location>
        <begin position="166"/>
        <end position="187"/>
    </location>
</feature>
<comment type="caution">
    <text evidence="2">The sequence shown here is derived from an EMBL/GenBank/DDBJ whole genome shotgun (WGS) entry which is preliminary data.</text>
</comment>